<organism evidence="5 6">
    <name type="scientific">Paramuricea clavata</name>
    <name type="common">Red gorgonian</name>
    <name type="synonym">Violescent sea-whip</name>
    <dbReference type="NCBI Taxonomy" id="317549"/>
    <lineage>
        <taxon>Eukaryota</taxon>
        <taxon>Metazoa</taxon>
        <taxon>Cnidaria</taxon>
        <taxon>Anthozoa</taxon>
        <taxon>Octocorallia</taxon>
        <taxon>Malacalcyonacea</taxon>
        <taxon>Plexauridae</taxon>
        <taxon>Paramuricea</taxon>
    </lineage>
</organism>
<reference evidence="5" key="1">
    <citation type="submission" date="2020-04" db="EMBL/GenBank/DDBJ databases">
        <authorList>
            <person name="Alioto T."/>
            <person name="Alioto T."/>
            <person name="Gomez Garrido J."/>
        </authorList>
    </citation>
    <scope>NUCLEOTIDE SEQUENCE</scope>
    <source>
        <strain evidence="5">A484AB</strain>
    </source>
</reference>
<comment type="cofactor">
    <cofactor evidence="1">
        <name>thiamine diphosphate</name>
        <dbReference type="ChEBI" id="CHEBI:58937"/>
    </cofactor>
</comment>
<comment type="caution">
    <text evidence="5">The sequence shown here is derived from an EMBL/GenBank/DDBJ whole genome shotgun (WGS) entry which is preliminary data.</text>
</comment>
<keyword evidence="3" id="KW-0560">Oxidoreductase</keyword>
<dbReference type="AlphaFoldDB" id="A0A7D9JJF1"/>
<dbReference type="InterPro" id="IPR050642">
    <property type="entry name" value="PDH_E1_Alpha_Subunit"/>
</dbReference>
<dbReference type="Gene3D" id="3.40.50.970">
    <property type="match status" value="1"/>
</dbReference>
<dbReference type="OrthoDB" id="10256198at2759"/>
<gene>
    <name evidence="5" type="ORF">PACLA_8A044834</name>
</gene>
<evidence type="ECO:0000256" key="2">
    <source>
        <dbReference type="ARBA" id="ARBA00022946"/>
    </source>
</evidence>
<dbReference type="EMBL" id="CACRXK020017267">
    <property type="protein sequence ID" value="CAB4030969.1"/>
    <property type="molecule type" value="Genomic_DNA"/>
</dbReference>
<evidence type="ECO:0000256" key="3">
    <source>
        <dbReference type="ARBA" id="ARBA00023002"/>
    </source>
</evidence>
<proteinExistence type="predicted"/>
<dbReference type="Pfam" id="PF00676">
    <property type="entry name" value="E1_dh"/>
    <property type="match status" value="1"/>
</dbReference>
<dbReference type="PANTHER" id="PTHR11516:SF60">
    <property type="entry name" value="PYRUVATE DEHYDROGENASE E1 COMPONENT SUBUNIT ALPHA"/>
    <property type="match status" value="1"/>
</dbReference>
<dbReference type="GO" id="GO:0004739">
    <property type="term" value="F:pyruvate dehydrogenase (acetyl-transferring) activity"/>
    <property type="evidence" value="ECO:0007669"/>
    <property type="project" value="TreeGrafter"/>
</dbReference>
<evidence type="ECO:0000256" key="1">
    <source>
        <dbReference type="ARBA" id="ARBA00001964"/>
    </source>
</evidence>
<protein>
    <submittedName>
        <fullName evidence="5">Pyruvate dehydrogenase E1 component subunit alpha, mitochondrial-like</fullName>
    </submittedName>
</protein>
<keyword evidence="5" id="KW-0670">Pyruvate</keyword>
<dbReference type="PANTHER" id="PTHR11516">
    <property type="entry name" value="PYRUVATE DEHYDROGENASE E1 COMPONENT, ALPHA SUBUNIT BACTERIAL AND ORGANELLAR"/>
    <property type="match status" value="1"/>
</dbReference>
<dbReference type="InterPro" id="IPR001017">
    <property type="entry name" value="DH_E1"/>
</dbReference>
<evidence type="ECO:0000313" key="6">
    <source>
        <dbReference type="Proteomes" id="UP001152795"/>
    </source>
</evidence>
<dbReference type="SUPFAM" id="SSF52518">
    <property type="entry name" value="Thiamin diphosphate-binding fold (THDP-binding)"/>
    <property type="match status" value="1"/>
</dbReference>
<keyword evidence="2" id="KW-0809">Transit peptide</keyword>
<name>A0A7D9JJF1_PARCT</name>
<evidence type="ECO:0000313" key="5">
    <source>
        <dbReference type="EMBL" id="CAB4030969.1"/>
    </source>
</evidence>
<keyword evidence="4" id="KW-0786">Thiamine pyrophosphate</keyword>
<keyword evidence="6" id="KW-1185">Reference proteome</keyword>
<dbReference type="Proteomes" id="UP001152795">
    <property type="component" value="Unassembled WGS sequence"/>
</dbReference>
<evidence type="ECO:0000256" key="4">
    <source>
        <dbReference type="ARBA" id="ARBA00023052"/>
    </source>
</evidence>
<sequence>MEHAIDKDDSVITAYRCHGWTYMRGKSALEVLAELTGRESGTTRGKGGSMHMYGHEFYGGNGIVGAQV</sequence>
<dbReference type="InterPro" id="IPR029061">
    <property type="entry name" value="THDP-binding"/>
</dbReference>
<dbReference type="GO" id="GO:0006086">
    <property type="term" value="P:pyruvate decarboxylation to acetyl-CoA"/>
    <property type="evidence" value="ECO:0007669"/>
    <property type="project" value="TreeGrafter"/>
</dbReference>
<accession>A0A7D9JJF1</accession>